<reference evidence="2" key="1">
    <citation type="submission" date="2020-10" db="EMBL/GenBank/DDBJ databases">
        <authorList>
            <person name="Kikuchi T."/>
        </authorList>
    </citation>
    <scope>NUCLEOTIDE SEQUENCE</scope>
    <source>
        <strain evidence="2">NKZ352</strain>
    </source>
</reference>
<feature type="compositionally biased region" description="Pro residues" evidence="1">
    <location>
        <begin position="154"/>
        <end position="165"/>
    </location>
</feature>
<evidence type="ECO:0000313" key="3">
    <source>
        <dbReference type="Proteomes" id="UP000835052"/>
    </source>
</evidence>
<sequence length="301" mass="33691">MDPDDKEGDEVKSAQVSVSMIVRPLTSNWRLVKTISAEERNSGKSASQGNLDGNVWKSSNRRTVYFFDKNGKENEGKTACQQTCPNEAEKSVGCFAPCECCCVERSTACEDNRSMITKTFYETEQLPRPEFPTKKRCQEKSVRKEKRRPKKEPLPPPPQPPPPVIDNPKNTLPAAALSPIKPVPLPTKIVPETAPIVPRPAAPVPSAPKIAEFDPKKKLNPELVPQQRSPNPCSQPPRSPRSLSEFTNGRSFASLLAQPEVYSHHEWFYSSEGRAWLALFAFVVVLFCYRSSLPDHMCHYS</sequence>
<protein>
    <submittedName>
        <fullName evidence="2">Uncharacterized protein</fullName>
    </submittedName>
</protein>
<proteinExistence type="predicted"/>
<dbReference type="EMBL" id="CAJGYM010000004">
    <property type="protein sequence ID" value="CAD6186510.1"/>
    <property type="molecule type" value="Genomic_DNA"/>
</dbReference>
<dbReference type="AlphaFoldDB" id="A0A8S1GZN4"/>
<name>A0A8S1GZN4_9PELO</name>
<comment type="caution">
    <text evidence="2">The sequence shown here is derived from an EMBL/GenBank/DDBJ whole genome shotgun (WGS) entry which is preliminary data.</text>
</comment>
<feature type="region of interest" description="Disordered" evidence="1">
    <location>
        <begin position="221"/>
        <end position="245"/>
    </location>
</feature>
<feature type="region of interest" description="Disordered" evidence="1">
    <location>
        <begin position="127"/>
        <end position="183"/>
    </location>
</feature>
<feature type="compositionally biased region" description="Basic and acidic residues" evidence="1">
    <location>
        <begin position="127"/>
        <end position="142"/>
    </location>
</feature>
<keyword evidence="3" id="KW-1185">Reference proteome</keyword>
<evidence type="ECO:0000313" key="2">
    <source>
        <dbReference type="EMBL" id="CAD6186510.1"/>
    </source>
</evidence>
<gene>
    <name evidence="2" type="ORF">CAUJ_LOCUS2429</name>
</gene>
<accession>A0A8S1GZN4</accession>
<evidence type="ECO:0000256" key="1">
    <source>
        <dbReference type="SAM" id="MobiDB-lite"/>
    </source>
</evidence>
<dbReference type="Proteomes" id="UP000835052">
    <property type="component" value="Unassembled WGS sequence"/>
</dbReference>
<organism evidence="2 3">
    <name type="scientific">Caenorhabditis auriculariae</name>
    <dbReference type="NCBI Taxonomy" id="2777116"/>
    <lineage>
        <taxon>Eukaryota</taxon>
        <taxon>Metazoa</taxon>
        <taxon>Ecdysozoa</taxon>
        <taxon>Nematoda</taxon>
        <taxon>Chromadorea</taxon>
        <taxon>Rhabditida</taxon>
        <taxon>Rhabditina</taxon>
        <taxon>Rhabditomorpha</taxon>
        <taxon>Rhabditoidea</taxon>
        <taxon>Rhabditidae</taxon>
        <taxon>Peloderinae</taxon>
        <taxon>Caenorhabditis</taxon>
    </lineage>
</organism>